<reference evidence="1" key="1">
    <citation type="submission" date="2023-04" db="EMBL/GenBank/DDBJ databases">
        <title>A chromosome-level genome assembly of the parasitoid wasp Eretmocerus hayati.</title>
        <authorList>
            <person name="Zhong Y."/>
            <person name="Liu S."/>
            <person name="Liu Y."/>
        </authorList>
    </citation>
    <scope>NUCLEOTIDE SEQUENCE</scope>
    <source>
        <strain evidence="1">ZJU_SS_LIU_2023</strain>
    </source>
</reference>
<comment type="caution">
    <text evidence="1">The sequence shown here is derived from an EMBL/GenBank/DDBJ whole genome shotgun (WGS) entry which is preliminary data.</text>
</comment>
<keyword evidence="2" id="KW-1185">Reference proteome</keyword>
<organism evidence="1 2">
    <name type="scientific">Eretmocerus hayati</name>
    <dbReference type="NCBI Taxonomy" id="131215"/>
    <lineage>
        <taxon>Eukaryota</taxon>
        <taxon>Metazoa</taxon>
        <taxon>Ecdysozoa</taxon>
        <taxon>Arthropoda</taxon>
        <taxon>Hexapoda</taxon>
        <taxon>Insecta</taxon>
        <taxon>Pterygota</taxon>
        <taxon>Neoptera</taxon>
        <taxon>Endopterygota</taxon>
        <taxon>Hymenoptera</taxon>
        <taxon>Apocrita</taxon>
        <taxon>Proctotrupomorpha</taxon>
        <taxon>Chalcidoidea</taxon>
        <taxon>Aphelinidae</taxon>
        <taxon>Aphelininae</taxon>
        <taxon>Eretmocerus</taxon>
    </lineage>
</organism>
<protein>
    <submittedName>
        <fullName evidence="1">Uncharacterized protein</fullName>
    </submittedName>
</protein>
<evidence type="ECO:0000313" key="1">
    <source>
        <dbReference type="EMBL" id="KAJ8682386.1"/>
    </source>
</evidence>
<evidence type="ECO:0000313" key="2">
    <source>
        <dbReference type="Proteomes" id="UP001239111"/>
    </source>
</evidence>
<accession>A0ACC2PFX7</accession>
<dbReference type="Proteomes" id="UP001239111">
    <property type="component" value="Chromosome 1"/>
</dbReference>
<dbReference type="EMBL" id="CM056741">
    <property type="protein sequence ID" value="KAJ8682386.1"/>
    <property type="molecule type" value="Genomic_DNA"/>
</dbReference>
<sequence>MNFPYVCVTGWGRSAQLRRCGFESSSETNRRRFFHLVNMNTKINHYDRMHGNQSPWDLPSCFTSSYASHSPHSSGSSPNSQTYSSSGSAGSGSHSSGSSPNTHPYDMAVGDEMLHFASIIDGLRNICKDEAFATNNNYRNREIDCNENCDPYANSLTIEQELMDLIKIDGDSDGLDGQTLLGRPLTASPPLSLHTAQPTSNISLMASHLLSTPPVQVIKPFSPSSHSTCNINNSPSMRPLQNNPFLDTNPASFCPLSCTTSSSRLTQQRHSLGSRSPGSSPPSTRAATASPPCIISSALSQHETNQLAQMLRPESMQCEVHPRETQQHFFCETCSEPFCALCDSVAGKHRDHLAMQLVEAVEIARAKAAQVLNEARFNINVLRQDLQSVQMAAQNLDKKTNEATHEVMSCVRRVTAALEARERDLLNRIQAARRMRLSVLNTRDEGLRTGIAKLADVIDKLSDAMEASVVPCNPVELVNTKDMCTAEIHQVKHIRGGLPNLDESWVTFAAAVESAVVTEIGNLGSIVVNNPGHIGDRRSRPRNQPQYGNPASQLISCLPIPMGRPIAGAQDRVVVRPPPTTNRELNALNRSVLTFGNEGELADNLCRPWGITCDSEGNIVVADRSNNRIQIFRQDGSLLRRFGSHGSGPGQFDRPAGVVVDARKRIIVADKDNHRIQILTMHGDFIKAFGEKGNLNGQFNYPWDVAVNSDCQIVVSDTRNHRIQLFSSEGIFLRKYGPEANPPCWKHFDSPRGIAFTPDGHVVVNDFNNHRLVLINNDFMSSRILGGDIGNVKHFNRPQGMVIDDDGNIIVADSRNHRVSVFDSNGNPKWSWGSGGQERHNIDRPSGITLTLDGRIGIIDFDDDGQTGGEFGAAGDGEERVPKSAKERKFAAKHERKDELPAEYWNMQKLVKYMRAGNQTATTLALCLLNDHDLSNRAIQRAIHEMGGLEIMVNLLETREIKCQQGSLAVLLRISANPDMRHHLTNLGIVSPLIQLLKHPARDIQQLTVETMANVALVRKARKQIRMRGGIPYVMDIMDVPDSVLRRKRDDLNESEKELLAVAIGCAKTLNSLSSSPKIQEELRRHGAVFLIARYLKSHTTELIVPTMGAVQRCSDSKVFRLAYERTEMIFDIVRHLSNDDFKLKENCALAIAKCAINKVSRDMVREAGGLDPLCKLVQNAQVYKNKRLLAAVTGAIWKCAVSPENVRRFKENELVAALVPLLGENEDERVLTNVVGALSECCKQTVNRDSLRINEGLPKLIKLLSSTHEPLLANVPLVLGECAQNESCMEIIDDEAHELDGVRLIWSLLKHPSERVKRNACLALVPCIKHARAAPDMVRAFVGGLELVVGLLEHEDIDAHSSLLAAACATIAEIAGDSENLGILTDHGVVAKLAALVHTEDDELRAKLTLAIAYCAEWGQNNYEFGKLNAVAPLVNYFTSKNEDVLKGVCIAFYHLSKDPSNCVTMHTCGVVKHVLRLVGSNDPEVQIAAANTIRHIRKLALTAEKFHYKEINTLAETDYLK</sequence>
<name>A0ACC2PFX7_9HYME</name>
<gene>
    <name evidence="1" type="ORF">QAD02_018178</name>
</gene>
<proteinExistence type="predicted"/>